<dbReference type="Proteomes" id="UP000215694">
    <property type="component" value="Unassembled WGS sequence"/>
</dbReference>
<gene>
    <name evidence="3" type="ORF">CHL78_016600</name>
</gene>
<feature type="domain" description="Sensor histidine kinase NatK-like C-terminal" evidence="2">
    <location>
        <begin position="334"/>
        <end position="433"/>
    </location>
</feature>
<dbReference type="OrthoDB" id="1634477at2"/>
<reference evidence="3 4" key="1">
    <citation type="journal article" date="2017" name="Genome Announc.">
        <title>Draft Genome Sequence of Romboutsia weinsteinii sp. nov. Strain CCRI-19649(T) Isolated from Surface Water.</title>
        <authorList>
            <person name="Maheux A.F."/>
            <person name="Boudreau D.K."/>
            <person name="Berube E."/>
            <person name="Boissinot M."/>
            <person name="Cantin P."/>
            <person name="Raymond F."/>
            <person name="Corbeil J."/>
            <person name="Omar R.F."/>
            <person name="Bergeron M.G."/>
        </authorList>
    </citation>
    <scope>NUCLEOTIDE SEQUENCE [LARGE SCALE GENOMIC DNA]</scope>
    <source>
        <strain evidence="3 4">CCRI-19649</strain>
    </source>
</reference>
<dbReference type="Gene3D" id="3.30.565.10">
    <property type="entry name" value="Histidine kinase-like ATPase, C-terminal domain"/>
    <property type="match status" value="1"/>
</dbReference>
<dbReference type="SUPFAM" id="SSF55874">
    <property type="entry name" value="ATPase domain of HSP90 chaperone/DNA topoisomerase II/histidine kinase"/>
    <property type="match status" value="1"/>
</dbReference>
<feature type="transmembrane region" description="Helical" evidence="1">
    <location>
        <begin position="89"/>
        <end position="114"/>
    </location>
</feature>
<feature type="transmembrane region" description="Helical" evidence="1">
    <location>
        <begin position="63"/>
        <end position="82"/>
    </location>
</feature>
<dbReference type="EMBL" id="NOJY02000049">
    <property type="protein sequence ID" value="RDY25755.1"/>
    <property type="molecule type" value="Genomic_DNA"/>
</dbReference>
<evidence type="ECO:0000313" key="3">
    <source>
        <dbReference type="EMBL" id="RDY25755.1"/>
    </source>
</evidence>
<dbReference type="CDD" id="cd16935">
    <property type="entry name" value="HATPase_AgrC-ComD-like"/>
    <property type="match status" value="1"/>
</dbReference>
<dbReference type="GO" id="GO:0042802">
    <property type="term" value="F:identical protein binding"/>
    <property type="evidence" value="ECO:0007669"/>
    <property type="project" value="TreeGrafter"/>
</dbReference>
<proteinExistence type="predicted"/>
<feature type="transmembrane region" description="Helical" evidence="1">
    <location>
        <begin position="6"/>
        <end position="29"/>
    </location>
</feature>
<feature type="transmembrane region" description="Helical" evidence="1">
    <location>
        <begin position="126"/>
        <end position="151"/>
    </location>
</feature>
<dbReference type="AlphaFoldDB" id="A0A371IZ45"/>
<dbReference type="PANTHER" id="PTHR40448">
    <property type="entry name" value="TWO-COMPONENT SENSOR HISTIDINE KINASE"/>
    <property type="match status" value="1"/>
</dbReference>
<protein>
    <submittedName>
        <fullName evidence="3">GHKL domain-containing protein</fullName>
    </submittedName>
</protein>
<keyword evidence="1" id="KW-0812">Transmembrane</keyword>
<keyword evidence="1" id="KW-0472">Membrane</keyword>
<dbReference type="InterPro" id="IPR032834">
    <property type="entry name" value="NatK-like_C"/>
</dbReference>
<feature type="transmembrane region" description="Helical" evidence="1">
    <location>
        <begin position="163"/>
        <end position="187"/>
    </location>
</feature>
<evidence type="ECO:0000313" key="4">
    <source>
        <dbReference type="Proteomes" id="UP000215694"/>
    </source>
</evidence>
<dbReference type="Pfam" id="PF14501">
    <property type="entry name" value="HATPase_c_5"/>
    <property type="match status" value="1"/>
</dbReference>
<name>A0A371IZ45_9FIRM</name>
<evidence type="ECO:0000256" key="1">
    <source>
        <dbReference type="SAM" id="Phobius"/>
    </source>
</evidence>
<comment type="caution">
    <text evidence="3">The sequence shown here is derived from an EMBL/GenBank/DDBJ whole genome shotgun (WGS) entry which is preliminary data.</text>
</comment>
<keyword evidence="1" id="KW-1133">Transmembrane helix</keyword>
<feature type="transmembrane region" description="Helical" evidence="1">
    <location>
        <begin position="193"/>
        <end position="214"/>
    </location>
</feature>
<evidence type="ECO:0000259" key="2">
    <source>
        <dbReference type="Pfam" id="PF14501"/>
    </source>
</evidence>
<organism evidence="3 4">
    <name type="scientific">Romboutsia weinsteinii</name>
    <dbReference type="NCBI Taxonomy" id="2020949"/>
    <lineage>
        <taxon>Bacteria</taxon>
        <taxon>Bacillati</taxon>
        <taxon>Bacillota</taxon>
        <taxon>Clostridia</taxon>
        <taxon>Peptostreptococcales</taxon>
        <taxon>Peptostreptococcaceae</taxon>
        <taxon>Romboutsia</taxon>
    </lineage>
</organism>
<dbReference type="RefSeq" id="WP_094369354.1">
    <property type="nucleotide sequence ID" value="NZ_NOJY02000049.1"/>
</dbReference>
<accession>A0A371IZ45</accession>
<dbReference type="PANTHER" id="PTHR40448:SF1">
    <property type="entry name" value="TWO-COMPONENT SENSOR HISTIDINE KINASE"/>
    <property type="match status" value="1"/>
</dbReference>
<sequence length="434" mass="50562">MDKIIEIVAFIILPIIGNLFIIYTCFDFMSKVGRNRYKNKVYYILVYIIYISLITGTSMSGNILLNTIAVVGGLVAIGHFLYNNTKIYLLYYFVFAICFLLGDMLVAYALSLIISLSGIYFVSVSYMQIVIVILLRVIEYMFIKLFIAFINKRKAVTVTKLQLINFLVLPAFSVVFIFTLVLNLQIYAGFWEIFWFLINITLILYLNLYVTYIFDNISKNNTLKNEINLYHQQAELQLSYYDNLERKYQDSRKLIHDIRNHLNSIEELYNTNNIETGKIYTNDIHKMLNELNQKYYSSNKVLNIILNDKFEKVKSRSTNIECRIGDVDLKFIKDIDITTIFANLLDNAIDAAIKVEINSFIKLDIDKFNDFIVINISNSMVDKPIKKGKRFKSTKERHEGLGIENIKKALEKYEGTMLIDYTDEEFKVNIVIPI</sequence>
<feature type="transmembrane region" description="Helical" evidence="1">
    <location>
        <begin position="41"/>
        <end position="57"/>
    </location>
</feature>
<dbReference type="InterPro" id="IPR036890">
    <property type="entry name" value="HATPase_C_sf"/>
</dbReference>
<keyword evidence="4" id="KW-1185">Reference proteome</keyword>